<dbReference type="OrthoDB" id="10264870at2759"/>
<dbReference type="GeneID" id="94848744"/>
<keyword evidence="2" id="KW-0805">Transcription regulation</keyword>
<comment type="subcellular location">
    <subcellularLocation>
        <location evidence="1">Nucleus</location>
    </subcellularLocation>
</comment>
<dbReference type="GO" id="GO:0005634">
    <property type="term" value="C:nucleus"/>
    <property type="evidence" value="ECO:0007669"/>
    <property type="project" value="UniProtKB-SubCell"/>
</dbReference>
<dbReference type="EMBL" id="MLAK01000124">
    <property type="protein sequence ID" value="OHT16255.1"/>
    <property type="molecule type" value="Genomic_DNA"/>
</dbReference>
<gene>
    <name evidence="5" type="ORF">TRFO_41903</name>
</gene>
<comment type="caution">
    <text evidence="5">The sequence shown here is derived from an EMBL/GenBank/DDBJ whole genome shotgun (WGS) entry which is preliminary data.</text>
</comment>
<reference evidence="5" key="1">
    <citation type="submission" date="2016-10" db="EMBL/GenBank/DDBJ databases">
        <authorList>
            <person name="Benchimol M."/>
            <person name="Almeida L.G."/>
            <person name="Vasconcelos A.T."/>
            <person name="Perreira-Neves A."/>
            <person name="Rosa I.A."/>
            <person name="Tasca T."/>
            <person name="Bogo M.R."/>
            <person name="de Souza W."/>
        </authorList>
    </citation>
    <scope>NUCLEOTIDE SEQUENCE [LARGE SCALE GENOMIC DNA]</scope>
    <source>
        <strain evidence="5">K</strain>
    </source>
</reference>
<evidence type="ECO:0000313" key="5">
    <source>
        <dbReference type="EMBL" id="OHT16255.1"/>
    </source>
</evidence>
<keyword evidence="4" id="KW-0539">Nucleus</keyword>
<sequence length="231" mass="26233">MIADSQSEGSQTYPECLVHSIQQYKPDSIYTKRKDVLNIKSRLLTLVQNPEYWETLTHFLRGECSKQKYDETIDLYLTTNETRILHNDLIRSILYNAHFAAVPPPGIPMPQRKLPDHINMKTQRPQKTKVKLFCSYSASDLGHIPSIEQLSSRVGYLTTLKVDNSALALLFSELKHYIISVLQQCTEIGQNNCENSEKVIVSPSQIEYVLSANTNGLHHLKAKLAARLGHV</sequence>
<keyword evidence="6" id="KW-1185">Reference proteome</keyword>
<evidence type="ECO:0000256" key="1">
    <source>
        <dbReference type="ARBA" id="ARBA00004123"/>
    </source>
</evidence>
<evidence type="ECO:0000256" key="3">
    <source>
        <dbReference type="ARBA" id="ARBA00023163"/>
    </source>
</evidence>
<evidence type="ECO:0000313" key="6">
    <source>
        <dbReference type="Proteomes" id="UP000179807"/>
    </source>
</evidence>
<evidence type="ECO:0000256" key="2">
    <source>
        <dbReference type="ARBA" id="ARBA00023015"/>
    </source>
</evidence>
<keyword evidence="3" id="KW-0804">Transcription</keyword>
<dbReference type="InterPro" id="IPR024738">
    <property type="entry name" value="Hfi1/Tada1"/>
</dbReference>
<dbReference type="Proteomes" id="UP000179807">
    <property type="component" value="Unassembled WGS sequence"/>
</dbReference>
<accession>A0A1J4KYE5</accession>
<dbReference type="RefSeq" id="XP_068369391.1">
    <property type="nucleotide sequence ID" value="XM_068514040.1"/>
</dbReference>
<dbReference type="PANTHER" id="PTHR21277">
    <property type="entry name" value="TRANSCRIPTIONAL ADAPTER 1"/>
    <property type="match status" value="1"/>
</dbReference>
<dbReference type="PANTHER" id="PTHR21277:SF5">
    <property type="entry name" value="TRANSCRIPTIONAL ADAPTER 1"/>
    <property type="match status" value="1"/>
</dbReference>
<evidence type="ECO:0000256" key="4">
    <source>
        <dbReference type="ARBA" id="ARBA00023242"/>
    </source>
</evidence>
<dbReference type="Pfam" id="PF12767">
    <property type="entry name" value="SAGA-Tad1"/>
    <property type="match status" value="1"/>
</dbReference>
<dbReference type="AlphaFoldDB" id="A0A1J4KYE5"/>
<dbReference type="GO" id="GO:0003713">
    <property type="term" value="F:transcription coactivator activity"/>
    <property type="evidence" value="ECO:0007669"/>
    <property type="project" value="TreeGrafter"/>
</dbReference>
<name>A0A1J4KYE5_9EUKA</name>
<organism evidence="5 6">
    <name type="scientific">Tritrichomonas foetus</name>
    <dbReference type="NCBI Taxonomy" id="1144522"/>
    <lineage>
        <taxon>Eukaryota</taxon>
        <taxon>Metamonada</taxon>
        <taxon>Parabasalia</taxon>
        <taxon>Tritrichomonadida</taxon>
        <taxon>Tritrichomonadidae</taxon>
        <taxon>Tritrichomonas</taxon>
    </lineage>
</organism>
<dbReference type="GO" id="GO:0000124">
    <property type="term" value="C:SAGA complex"/>
    <property type="evidence" value="ECO:0007669"/>
    <property type="project" value="TreeGrafter"/>
</dbReference>
<protein>
    <submittedName>
        <fullName evidence="5">Uncharacterized protein</fullName>
    </submittedName>
</protein>
<proteinExistence type="predicted"/>
<dbReference type="VEuPathDB" id="TrichDB:TRFO_41903"/>
<dbReference type="GO" id="GO:0006357">
    <property type="term" value="P:regulation of transcription by RNA polymerase II"/>
    <property type="evidence" value="ECO:0007669"/>
    <property type="project" value="TreeGrafter"/>
</dbReference>